<comment type="similarity">
    <text evidence="2">Belongs to the Nth/MutY family.</text>
</comment>
<dbReference type="InterPro" id="IPR011257">
    <property type="entry name" value="DNA_glycosylase"/>
</dbReference>
<keyword evidence="14" id="KW-1185">Reference proteome</keyword>
<dbReference type="SMART" id="SM00525">
    <property type="entry name" value="FES"/>
    <property type="match status" value="1"/>
</dbReference>
<gene>
    <name evidence="13" type="ORF">EG799_08240</name>
</gene>
<evidence type="ECO:0000256" key="9">
    <source>
        <dbReference type="ARBA" id="ARBA00023204"/>
    </source>
</evidence>
<dbReference type="CDD" id="cd00056">
    <property type="entry name" value="ENDO3c"/>
    <property type="match status" value="1"/>
</dbReference>
<dbReference type="InterPro" id="IPR023170">
    <property type="entry name" value="HhH_base_excis_C"/>
</dbReference>
<protein>
    <submittedName>
        <fullName evidence="13">Endonuclease III</fullName>
    </submittedName>
</protein>
<dbReference type="SUPFAM" id="SSF48150">
    <property type="entry name" value="DNA-glycosylase"/>
    <property type="match status" value="1"/>
</dbReference>
<dbReference type="PANTHER" id="PTHR10359">
    <property type="entry name" value="A/G-SPECIFIC ADENINE GLYCOSYLASE/ENDONUCLEASE III"/>
    <property type="match status" value="1"/>
</dbReference>
<evidence type="ECO:0000313" key="14">
    <source>
        <dbReference type="Proteomes" id="UP000275232"/>
    </source>
</evidence>
<evidence type="ECO:0000259" key="12">
    <source>
        <dbReference type="SMART" id="SM00478"/>
    </source>
</evidence>
<dbReference type="InterPro" id="IPR000445">
    <property type="entry name" value="HhH_motif"/>
</dbReference>
<evidence type="ECO:0000256" key="3">
    <source>
        <dbReference type="ARBA" id="ARBA00022485"/>
    </source>
</evidence>
<dbReference type="Gene3D" id="1.10.1670.10">
    <property type="entry name" value="Helix-hairpin-Helix base-excision DNA repair enzymes (C-terminal)"/>
    <property type="match status" value="1"/>
</dbReference>
<sequence>MVRARRGRTSPAGEATGADALPAIGAPLRQLPDPGRVRDGEAARVISLVDLEAVYRRLARTMPGRTPNAKGPKGQPDAFRACVACMLSAQSLDRNTAAATKALFAIADTPERMLMLDEQTIARAIRPCGLYNMKARNIRRFCKALLRERGGVVPDTREGLMALPGIGRKCADIVLSFTFGKDVIAVDTHVHRVCNRIGLTDAGTAERTARQLDERTPDWAKRDGHFWLIQLGKRICRARKPRCKECPVSEWCEYLAAGLE</sequence>
<evidence type="ECO:0000256" key="8">
    <source>
        <dbReference type="ARBA" id="ARBA00023014"/>
    </source>
</evidence>
<dbReference type="InterPro" id="IPR003265">
    <property type="entry name" value="HhH-GPD_domain"/>
</dbReference>
<dbReference type="Proteomes" id="UP000275232">
    <property type="component" value="Unassembled WGS sequence"/>
</dbReference>
<dbReference type="InterPro" id="IPR003651">
    <property type="entry name" value="Endonuclease3_FeS-loop_motif"/>
</dbReference>
<keyword evidence="5" id="KW-0227">DNA damage</keyword>
<dbReference type="GO" id="GO:0046872">
    <property type="term" value="F:metal ion binding"/>
    <property type="evidence" value="ECO:0007669"/>
    <property type="project" value="UniProtKB-KW"/>
</dbReference>
<evidence type="ECO:0000256" key="7">
    <source>
        <dbReference type="ARBA" id="ARBA00023004"/>
    </source>
</evidence>
<accession>A0A3N5CVU2</accession>
<evidence type="ECO:0000256" key="10">
    <source>
        <dbReference type="ARBA" id="ARBA00023295"/>
    </source>
</evidence>
<keyword evidence="10" id="KW-0326">Glycosidase</keyword>
<evidence type="ECO:0000256" key="2">
    <source>
        <dbReference type="ARBA" id="ARBA00008343"/>
    </source>
</evidence>
<keyword evidence="6" id="KW-0378">Hydrolase</keyword>
<organism evidence="13 14">
    <name type="scientific">Aurantiacibacter spongiae</name>
    <dbReference type="NCBI Taxonomy" id="2488860"/>
    <lineage>
        <taxon>Bacteria</taxon>
        <taxon>Pseudomonadati</taxon>
        <taxon>Pseudomonadota</taxon>
        <taxon>Alphaproteobacteria</taxon>
        <taxon>Sphingomonadales</taxon>
        <taxon>Erythrobacteraceae</taxon>
        <taxon>Aurantiacibacter</taxon>
    </lineage>
</organism>
<dbReference type="GO" id="GO:0003677">
    <property type="term" value="F:DNA binding"/>
    <property type="evidence" value="ECO:0007669"/>
    <property type="project" value="InterPro"/>
</dbReference>
<dbReference type="InterPro" id="IPR004035">
    <property type="entry name" value="Endouclease-III_FeS-bd_BS"/>
</dbReference>
<evidence type="ECO:0000256" key="4">
    <source>
        <dbReference type="ARBA" id="ARBA00022723"/>
    </source>
</evidence>
<dbReference type="GO" id="GO:0004519">
    <property type="term" value="F:endonuclease activity"/>
    <property type="evidence" value="ECO:0007669"/>
    <property type="project" value="UniProtKB-KW"/>
</dbReference>
<evidence type="ECO:0000256" key="6">
    <source>
        <dbReference type="ARBA" id="ARBA00022801"/>
    </source>
</evidence>
<dbReference type="Pfam" id="PF00633">
    <property type="entry name" value="HHH"/>
    <property type="match status" value="1"/>
</dbReference>
<dbReference type="AlphaFoldDB" id="A0A3N5CVU2"/>
<dbReference type="OrthoDB" id="9800977at2"/>
<dbReference type="EMBL" id="RPFZ01000001">
    <property type="protein sequence ID" value="RPF71610.1"/>
    <property type="molecule type" value="Genomic_DNA"/>
</dbReference>
<evidence type="ECO:0000256" key="11">
    <source>
        <dbReference type="SAM" id="MobiDB-lite"/>
    </source>
</evidence>
<reference evidence="13 14" key="1">
    <citation type="submission" date="2018-11" db="EMBL/GenBank/DDBJ databases">
        <title>Erythrobacter spongiae sp. nov., isolated from a marine sponge.</title>
        <authorList>
            <person name="Zhuang L."/>
            <person name="Luo L."/>
        </authorList>
    </citation>
    <scope>NUCLEOTIDE SEQUENCE [LARGE SCALE GENOMIC DNA]</scope>
    <source>
        <strain evidence="13 14">HN-E23</strain>
    </source>
</reference>
<comment type="caution">
    <text evidence="13">The sequence shown here is derived from an EMBL/GenBank/DDBJ whole genome shotgun (WGS) entry which is preliminary data.</text>
</comment>
<evidence type="ECO:0000313" key="13">
    <source>
        <dbReference type="EMBL" id="RPF71610.1"/>
    </source>
</evidence>
<keyword evidence="8" id="KW-0411">Iron-sulfur</keyword>
<dbReference type="Pfam" id="PF10576">
    <property type="entry name" value="EndIII_4Fe-2S"/>
    <property type="match status" value="1"/>
</dbReference>
<evidence type="ECO:0000256" key="5">
    <source>
        <dbReference type="ARBA" id="ARBA00022763"/>
    </source>
</evidence>
<dbReference type="GO" id="GO:0019104">
    <property type="term" value="F:DNA N-glycosylase activity"/>
    <property type="evidence" value="ECO:0007669"/>
    <property type="project" value="TreeGrafter"/>
</dbReference>
<dbReference type="FunFam" id="1.10.340.30:FF:000001">
    <property type="entry name" value="Endonuclease III"/>
    <property type="match status" value="1"/>
</dbReference>
<keyword evidence="7" id="KW-0408">Iron</keyword>
<dbReference type="GO" id="GO:0051539">
    <property type="term" value="F:4 iron, 4 sulfur cluster binding"/>
    <property type="evidence" value="ECO:0007669"/>
    <property type="project" value="UniProtKB-KW"/>
</dbReference>
<dbReference type="GO" id="GO:0006285">
    <property type="term" value="P:base-excision repair, AP site formation"/>
    <property type="evidence" value="ECO:0007669"/>
    <property type="project" value="TreeGrafter"/>
</dbReference>
<name>A0A3N5CVU2_9SPHN</name>
<dbReference type="PANTHER" id="PTHR10359:SF18">
    <property type="entry name" value="ENDONUCLEASE III"/>
    <property type="match status" value="1"/>
</dbReference>
<feature type="region of interest" description="Disordered" evidence="11">
    <location>
        <begin position="1"/>
        <end position="36"/>
    </location>
</feature>
<keyword evidence="9" id="KW-0234">DNA repair</keyword>
<keyword evidence="3" id="KW-0004">4Fe-4S</keyword>
<comment type="cofactor">
    <cofactor evidence="1">
        <name>[4Fe-4S] cluster</name>
        <dbReference type="ChEBI" id="CHEBI:49883"/>
    </cofactor>
</comment>
<keyword evidence="13" id="KW-0255">Endonuclease</keyword>
<evidence type="ECO:0000256" key="1">
    <source>
        <dbReference type="ARBA" id="ARBA00001966"/>
    </source>
</evidence>
<keyword evidence="4" id="KW-0479">Metal-binding</keyword>
<dbReference type="SMART" id="SM00478">
    <property type="entry name" value="ENDO3c"/>
    <property type="match status" value="1"/>
</dbReference>
<dbReference type="Gene3D" id="1.10.340.30">
    <property type="entry name" value="Hypothetical protein, domain 2"/>
    <property type="match status" value="1"/>
</dbReference>
<proteinExistence type="inferred from homology"/>
<dbReference type="PROSITE" id="PS00764">
    <property type="entry name" value="ENDONUCLEASE_III_1"/>
    <property type="match status" value="1"/>
</dbReference>
<dbReference type="Pfam" id="PF00730">
    <property type="entry name" value="HhH-GPD"/>
    <property type="match status" value="1"/>
</dbReference>
<feature type="domain" description="HhH-GPD" evidence="12">
    <location>
        <begin position="87"/>
        <end position="234"/>
    </location>
</feature>
<keyword evidence="13" id="KW-0540">Nuclease</keyword>